<proteinExistence type="predicted"/>
<accession>A0ABW6HKJ8</accession>
<reference evidence="3 4" key="1">
    <citation type="submission" date="2024-06" db="EMBL/GenBank/DDBJ databases">
        <title>Flavobacterium spp. isolated from glacier.</title>
        <authorList>
            <person name="Han D."/>
        </authorList>
    </citation>
    <scope>NUCLEOTIDE SEQUENCE [LARGE SCALE GENOMIC DNA]</scope>
    <source>
        <strain evidence="3 4">LB3P45</strain>
    </source>
</reference>
<gene>
    <name evidence="3" type="ORF">ACFX5D_06145</name>
</gene>
<feature type="transmembrane region" description="Helical" evidence="1">
    <location>
        <begin position="70"/>
        <end position="91"/>
    </location>
</feature>
<keyword evidence="4" id="KW-1185">Reference proteome</keyword>
<evidence type="ECO:0000313" key="3">
    <source>
        <dbReference type="EMBL" id="MFE3847542.1"/>
    </source>
</evidence>
<protein>
    <submittedName>
        <fullName evidence="3">2TM domain-containing protein</fullName>
    </submittedName>
</protein>
<dbReference type="InterPro" id="IPR025698">
    <property type="entry name" value="2TM_dom"/>
</dbReference>
<feature type="transmembrane region" description="Helical" evidence="1">
    <location>
        <begin position="33"/>
        <end position="50"/>
    </location>
</feature>
<evidence type="ECO:0000313" key="4">
    <source>
        <dbReference type="Proteomes" id="UP001600039"/>
    </source>
</evidence>
<dbReference type="EMBL" id="JBHZQA010000003">
    <property type="protein sequence ID" value="MFE3847542.1"/>
    <property type="molecule type" value="Genomic_DNA"/>
</dbReference>
<keyword evidence="1" id="KW-0812">Transmembrane</keyword>
<comment type="caution">
    <text evidence="3">The sequence shown here is derived from an EMBL/GenBank/DDBJ whole genome shotgun (WGS) entry which is preliminary data.</text>
</comment>
<dbReference type="RefSeq" id="WP_379857354.1">
    <property type="nucleotide sequence ID" value="NZ_JBHZQA010000003.1"/>
</dbReference>
<feature type="domain" description="2TM" evidence="2">
    <location>
        <begin position="22"/>
        <end position="105"/>
    </location>
</feature>
<organism evidence="3 4">
    <name type="scientific">Flavobacterium fructosi</name>
    <dbReference type="NCBI Taxonomy" id="3230416"/>
    <lineage>
        <taxon>Bacteria</taxon>
        <taxon>Pseudomonadati</taxon>
        <taxon>Bacteroidota</taxon>
        <taxon>Flavobacteriia</taxon>
        <taxon>Flavobacteriales</taxon>
        <taxon>Flavobacteriaceae</taxon>
        <taxon>Flavobacterium</taxon>
    </lineage>
</organism>
<keyword evidence="1" id="KW-0472">Membrane</keyword>
<name>A0ABW6HKJ8_9FLAO</name>
<evidence type="ECO:0000259" key="2">
    <source>
        <dbReference type="Pfam" id="PF13239"/>
    </source>
</evidence>
<dbReference type="Proteomes" id="UP001600039">
    <property type="component" value="Unassembled WGS sequence"/>
</dbReference>
<sequence>MKKIKTTEIMETNSTEEVEYQEALIRVKKIKSFYTHLTIYLVVNIMILIINYQDLEAGESFFQWRSFTTAFFWGIGLLSHALSTFIPNWIFGKSWEDRKIKKFLEKEKSEKWE</sequence>
<dbReference type="Pfam" id="PF13239">
    <property type="entry name" value="2TM"/>
    <property type="match status" value="1"/>
</dbReference>
<evidence type="ECO:0000256" key="1">
    <source>
        <dbReference type="SAM" id="Phobius"/>
    </source>
</evidence>
<keyword evidence="1" id="KW-1133">Transmembrane helix</keyword>